<dbReference type="InParanoid" id="B4JWT8"/>
<dbReference type="HOGENOM" id="CLU_2500353_0_0_1"/>
<protein>
    <submittedName>
        <fullName evidence="1">GH17692</fullName>
    </submittedName>
</protein>
<dbReference type="KEGG" id="dgr:6569234"/>
<keyword evidence="2" id="KW-1185">Reference proteome</keyword>
<sequence length="90" mass="9890">MADQYEVLESLALQESVETEILDKCRQSPNGATNMAELLADKRSHIAMPGIYLMAAMNLCSQGKVRVQQKGQHLTEDASTADNLIITLLN</sequence>
<gene>
    <name evidence="1" type="primary">Dgri\GH17692</name>
    <name evidence="1" type="ORF">Dgri_GH17692</name>
</gene>
<dbReference type="Proteomes" id="UP000001070">
    <property type="component" value="Unassembled WGS sequence"/>
</dbReference>
<dbReference type="EMBL" id="CH916376">
    <property type="protein sequence ID" value="EDV95214.1"/>
    <property type="molecule type" value="Genomic_DNA"/>
</dbReference>
<evidence type="ECO:0000313" key="1">
    <source>
        <dbReference type="EMBL" id="EDV95214.1"/>
    </source>
</evidence>
<dbReference type="eggNOG" id="ENOG502T9NY">
    <property type="taxonomic scope" value="Eukaryota"/>
</dbReference>
<evidence type="ECO:0000313" key="2">
    <source>
        <dbReference type="Proteomes" id="UP000001070"/>
    </source>
</evidence>
<dbReference type="AlphaFoldDB" id="B4JWT8"/>
<dbReference type="OMA" id="MPGIYLM"/>
<name>B4JWT8_DROGR</name>
<accession>B4JWT8</accession>
<reference evidence="1 2" key="1">
    <citation type="journal article" date="2007" name="Nature">
        <title>Evolution of genes and genomes on the Drosophila phylogeny.</title>
        <authorList>
            <consortium name="Drosophila 12 Genomes Consortium"/>
            <person name="Clark A.G."/>
            <person name="Eisen M.B."/>
            <person name="Smith D.R."/>
            <person name="Bergman C.M."/>
            <person name="Oliver B."/>
            <person name="Markow T.A."/>
            <person name="Kaufman T.C."/>
            <person name="Kellis M."/>
            <person name="Gelbart W."/>
            <person name="Iyer V.N."/>
            <person name="Pollard D.A."/>
            <person name="Sackton T.B."/>
            <person name="Larracuente A.M."/>
            <person name="Singh N.D."/>
            <person name="Abad J.P."/>
            <person name="Abt D.N."/>
            <person name="Adryan B."/>
            <person name="Aguade M."/>
            <person name="Akashi H."/>
            <person name="Anderson W.W."/>
            <person name="Aquadro C.F."/>
            <person name="Ardell D.H."/>
            <person name="Arguello R."/>
            <person name="Artieri C.G."/>
            <person name="Barbash D.A."/>
            <person name="Barker D."/>
            <person name="Barsanti P."/>
            <person name="Batterham P."/>
            <person name="Batzoglou S."/>
            <person name="Begun D."/>
            <person name="Bhutkar A."/>
            <person name="Blanco E."/>
            <person name="Bosak S.A."/>
            <person name="Bradley R.K."/>
            <person name="Brand A.D."/>
            <person name="Brent M.R."/>
            <person name="Brooks A.N."/>
            <person name="Brown R.H."/>
            <person name="Butlin R.K."/>
            <person name="Caggese C."/>
            <person name="Calvi B.R."/>
            <person name="Bernardo de Carvalho A."/>
            <person name="Caspi A."/>
            <person name="Castrezana S."/>
            <person name="Celniker S.E."/>
            <person name="Chang J.L."/>
            <person name="Chapple C."/>
            <person name="Chatterji S."/>
            <person name="Chinwalla A."/>
            <person name="Civetta A."/>
            <person name="Clifton S.W."/>
            <person name="Comeron J.M."/>
            <person name="Costello J.C."/>
            <person name="Coyne J.A."/>
            <person name="Daub J."/>
            <person name="David R.G."/>
            <person name="Delcher A.L."/>
            <person name="Delehaunty K."/>
            <person name="Do C.B."/>
            <person name="Ebling H."/>
            <person name="Edwards K."/>
            <person name="Eickbush T."/>
            <person name="Evans J.D."/>
            <person name="Filipski A."/>
            <person name="Findeiss S."/>
            <person name="Freyhult E."/>
            <person name="Fulton L."/>
            <person name="Fulton R."/>
            <person name="Garcia A.C."/>
            <person name="Gardiner A."/>
            <person name="Garfield D.A."/>
            <person name="Garvin B.E."/>
            <person name="Gibson G."/>
            <person name="Gilbert D."/>
            <person name="Gnerre S."/>
            <person name="Godfrey J."/>
            <person name="Good R."/>
            <person name="Gotea V."/>
            <person name="Gravely B."/>
            <person name="Greenberg A.J."/>
            <person name="Griffiths-Jones S."/>
            <person name="Gross S."/>
            <person name="Guigo R."/>
            <person name="Gustafson E.A."/>
            <person name="Haerty W."/>
            <person name="Hahn M.W."/>
            <person name="Halligan D.L."/>
            <person name="Halpern A.L."/>
            <person name="Halter G.M."/>
            <person name="Han M.V."/>
            <person name="Heger A."/>
            <person name="Hillier L."/>
            <person name="Hinrichs A.S."/>
            <person name="Holmes I."/>
            <person name="Hoskins R.A."/>
            <person name="Hubisz M.J."/>
            <person name="Hultmark D."/>
            <person name="Huntley M.A."/>
            <person name="Jaffe D.B."/>
            <person name="Jagadeeshan S."/>
            <person name="Jeck W.R."/>
            <person name="Johnson J."/>
            <person name="Jones C.D."/>
            <person name="Jordan W.C."/>
            <person name="Karpen G.H."/>
            <person name="Kataoka E."/>
            <person name="Keightley P.D."/>
            <person name="Kheradpour P."/>
            <person name="Kirkness E.F."/>
            <person name="Koerich L.B."/>
            <person name="Kristiansen K."/>
            <person name="Kudrna D."/>
            <person name="Kulathinal R.J."/>
            <person name="Kumar S."/>
            <person name="Kwok R."/>
            <person name="Lander E."/>
            <person name="Langley C.H."/>
            <person name="Lapoint R."/>
            <person name="Lazzaro B.P."/>
            <person name="Lee S.J."/>
            <person name="Levesque L."/>
            <person name="Li R."/>
            <person name="Lin C.F."/>
            <person name="Lin M.F."/>
            <person name="Lindblad-Toh K."/>
            <person name="Llopart A."/>
            <person name="Long M."/>
            <person name="Low L."/>
            <person name="Lozovsky E."/>
            <person name="Lu J."/>
            <person name="Luo M."/>
            <person name="Machado C.A."/>
            <person name="Makalowski W."/>
            <person name="Marzo M."/>
            <person name="Matsuda M."/>
            <person name="Matzkin L."/>
            <person name="McAllister B."/>
            <person name="McBride C.S."/>
            <person name="McKernan B."/>
            <person name="McKernan K."/>
            <person name="Mendez-Lago M."/>
            <person name="Minx P."/>
            <person name="Mollenhauer M.U."/>
            <person name="Montooth K."/>
            <person name="Mount S.M."/>
            <person name="Mu X."/>
            <person name="Myers E."/>
            <person name="Negre B."/>
            <person name="Newfeld S."/>
            <person name="Nielsen R."/>
            <person name="Noor M.A."/>
            <person name="O'Grady P."/>
            <person name="Pachter L."/>
            <person name="Papaceit M."/>
            <person name="Parisi M.J."/>
            <person name="Parisi M."/>
            <person name="Parts L."/>
            <person name="Pedersen J.S."/>
            <person name="Pesole G."/>
            <person name="Phillippy A.M."/>
            <person name="Ponting C.P."/>
            <person name="Pop M."/>
            <person name="Porcelli D."/>
            <person name="Powell J.R."/>
            <person name="Prohaska S."/>
            <person name="Pruitt K."/>
            <person name="Puig M."/>
            <person name="Quesneville H."/>
            <person name="Ram K.R."/>
            <person name="Rand D."/>
            <person name="Rasmussen M.D."/>
            <person name="Reed L.K."/>
            <person name="Reenan R."/>
            <person name="Reily A."/>
            <person name="Remington K.A."/>
            <person name="Rieger T.T."/>
            <person name="Ritchie M.G."/>
            <person name="Robin C."/>
            <person name="Rogers Y.H."/>
            <person name="Rohde C."/>
            <person name="Rozas J."/>
            <person name="Rubenfield M.J."/>
            <person name="Ruiz A."/>
            <person name="Russo S."/>
            <person name="Salzberg S.L."/>
            <person name="Sanchez-Gracia A."/>
            <person name="Saranga D.J."/>
            <person name="Sato H."/>
            <person name="Schaeffer S.W."/>
            <person name="Schatz M.C."/>
            <person name="Schlenke T."/>
            <person name="Schwartz R."/>
            <person name="Segarra C."/>
            <person name="Singh R.S."/>
            <person name="Sirot L."/>
            <person name="Sirota M."/>
            <person name="Sisneros N.B."/>
            <person name="Smith C.D."/>
            <person name="Smith T.F."/>
            <person name="Spieth J."/>
            <person name="Stage D.E."/>
            <person name="Stark A."/>
            <person name="Stephan W."/>
            <person name="Strausberg R.L."/>
            <person name="Strempel S."/>
            <person name="Sturgill D."/>
            <person name="Sutton G."/>
            <person name="Sutton G.G."/>
            <person name="Tao W."/>
            <person name="Teichmann S."/>
            <person name="Tobari Y.N."/>
            <person name="Tomimura Y."/>
            <person name="Tsolas J.M."/>
            <person name="Valente V.L."/>
            <person name="Venter E."/>
            <person name="Venter J.C."/>
            <person name="Vicario S."/>
            <person name="Vieira F.G."/>
            <person name="Vilella A.J."/>
            <person name="Villasante A."/>
            <person name="Walenz B."/>
            <person name="Wang J."/>
            <person name="Wasserman M."/>
            <person name="Watts T."/>
            <person name="Wilson D."/>
            <person name="Wilson R.K."/>
            <person name="Wing R.A."/>
            <person name="Wolfner M.F."/>
            <person name="Wong A."/>
            <person name="Wong G.K."/>
            <person name="Wu C.I."/>
            <person name="Wu G."/>
            <person name="Yamamoto D."/>
            <person name="Yang H.P."/>
            <person name="Yang S.P."/>
            <person name="Yorke J.A."/>
            <person name="Yoshida K."/>
            <person name="Zdobnov E."/>
            <person name="Zhang P."/>
            <person name="Zhang Y."/>
            <person name="Zimin A.V."/>
            <person name="Baldwin J."/>
            <person name="Abdouelleil A."/>
            <person name="Abdulkadir J."/>
            <person name="Abebe A."/>
            <person name="Abera B."/>
            <person name="Abreu J."/>
            <person name="Acer S.C."/>
            <person name="Aftuck L."/>
            <person name="Alexander A."/>
            <person name="An P."/>
            <person name="Anderson E."/>
            <person name="Anderson S."/>
            <person name="Arachi H."/>
            <person name="Azer M."/>
            <person name="Bachantsang P."/>
            <person name="Barry A."/>
            <person name="Bayul T."/>
            <person name="Berlin A."/>
            <person name="Bessette D."/>
            <person name="Bloom T."/>
            <person name="Blye J."/>
            <person name="Boguslavskiy L."/>
            <person name="Bonnet C."/>
            <person name="Boukhgalter B."/>
            <person name="Bourzgui I."/>
            <person name="Brown A."/>
            <person name="Cahill P."/>
            <person name="Channer S."/>
            <person name="Cheshatsang Y."/>
            <person name="Chuda L."/>
            <person name="Citroen M."/>
            <person name="Collymore A."/>
            <person name="Cooke P."/>
            <person name="Costello M."/>
            <person name="D'Aco K."/>
            <person name="Daza R."/>
            <person name="De Haan G."/>
            <person name="DeGray S."/>
            <person name="DeMaso C."/>
            <person name="Dhargay N."/>
            <person name="Dooley K."/>
            <person name="Dooley E."/>
            <person name="Doricent M."/>
            <person name="Dorje P."/>
            <person name="Dorjee K."/>
            <person name="Dupes A."/>
            <person name="Elong R."/>
            <person name="Falk J."/>
            <person name="Farina A."/>
            <person name="Faro S."/>
            <person name="Ferguson D."/>
            <person name="Fisher S."/>
            <person name="Foley C.D."/>
            <person name="Franke A."/>
            <person name="Friedrich D."/>
            <person name="Gadbois L."/>
            <person name="Gearin G."/>
            <person name="Gearin C.R."/>
            <person name="Giannoukos G."/>
            <person name="Goode T."/>
            <person name="Graham J."/>
            <person name="Grandbois E."/>
            <person name="Grewal S."/>
            <person name="Gyaltsen K."/>
            <person name="Hafez N."/>
            <person name="Hagos B."/>
            <person name="Hall J."/>
            <person name="Henson C."/>
            <person name="Hollinger A."/>
            <person name="Honan T."/>
            <person name="Huard M.D."/>
            <person name="Hughes L."/>
            <person name="Hurhula B."/>
            <person name="Husby M.E."/>
            <person name="Kamat A."/>
            <person name="Kanga B."/>
            <person name="Kashin S."/>
            <person name="Khazanovich D."/>
            <person name="Kisner P."/>
            <person name="Lance K."/>
            <person name="Lara M."/>
            <person name="Lee W."/>
            <person name="Lennon N."/>
            <person name="Letendre F."/>
            <person name="LeVine R."/>
            <person name="Lipovsky A."/>
            <person name="Liu X."/>
            <person name="Liu J."/>
            <person name="Liu S."/>
            <person name="Lokyitsang T."/>
            <person name="Lokyitsang Y."/>
            <person name="Lubonja R."/>
            <person name="Lui A."/>
            <person name="MacDonald P."/>
            <person name="Magnisalis V."/>
            <person name="Maru K."/>
            <person name="Matthews C."/>
            <person name="McCusker W."/>
            <person name="McDonough S."/>
            <person name="Mehta T."/>
            <person name="Meldrim J."/>
            <person name="Meneus L."/>
            <person name="Mihai O."/>
            <person name="Mihalev A."/>
            <person name="Mihova T."/>
            <person name="Mittelman R."/>
            <person name="Mlenga V."/>
            <person name="Montmayeur A."/>
            <person name="Mulrain L."/>
            <person name="Navidi A."/>
            <person name="Naylor J."/>
            <person name="Negash T."/>
            <person name="Nguyen T."/>
            <person name="Nguyen N."/>
            <person name="Nicol R."/>
            <person name="Norbu C."/>
            <person name="Norbu N."/>
            <person name="Novod N."/>
            <person name="O'Neill B."/>
            <person name="Osman S."/>
            <person name="Markiewicz E."/>
            <person name="Oyono O.L."/>
            <person name="Patti C."/>
            <person name="Phunkhang P."/>
            <person name="Pierre F."/>
            <person name="Priest M."/>
            <person name="Raghuraman S."/>
            <person name="Rege F."/>
            <person name="Reyes R."/>
            <person name="Rise C."/>
            <person name="Rogov P."/>
            <person name="Ross K."/>
            <person name="Ryan E."/>
            <person name="Settipalli S."/>
            <person name="Shea T."/>
            <person name="Sherpa N."/>
            <person name="Shi L."/>
            <person name="Shih D."/>
            <person name="Sparrow T."/>
            <person name="Spaulding J."/>
            <person name="Stalker J."/>
            <person name="Stange-Thomann N."/>
            <person name="Stavropoulos S."/>
            <person name="Stone C."/>
            <person name="Strader C."/>
            <person name="Tesfaye S."/>
            <person name="Thomson T."/>
            <person name="Thoulutsang Y."/>
            <person name="Thoulutsang D."/>
            <person name="Topham K."/>
            <person name="Topping I."/>
            <person name="Tsamla T."/>
            <person name="Vassiliev H."/>
            <person name="Vo A."/>
            <person name="Wangchuk T."/>
            <person name="Wangdi T."/>
            <person name="Weiand M."/>
            <person name="Wilkinson J."/>
            <person name="Wilson A."/>
            <person name="Yadav S."/>
            <person name="Young G."/>
            <person name="Yu Q."/>
            <person name="Zembek L."/>
            <person name="Zhong D."/>
            <person name="Zimmer A."/>
            <person name="Zwirko Z."/>
            <person name="Jaffe D.B."/>
            <person name="Alvarez P."/>
            <person name="Brockman W."/>
            <person name="Butler J."/>
            <person name="Chin C."/>
            <person name="Gnerre S."/>
            <person name="Grabherr M."/>
            <person name="Kleber M."/>
            <person name="Mauceli E."/>
            <person name="MacCallum I."/>
        </authorList>
    </citation>
    <scope>NUCLEOTIDE SEQUENCE [LARGE SCALE GENOMIC DNA]</scope>
    <source>
        <strain evidence="2">Tucson 15287-2541.00</strain>
    </source>
</reference>
<proteinExistence type="predicted"/>
<organism evidence="2">
    <name type="scientific">Drosophila grimshawi</name>
    <name type="common">Hawaiian fruit fly</name>
    <name type="synonym">Idiomyia grimshawi</name>
    <dbReference type="NCBI Taxonomy" id="7222"/>
    <lineage>
        <taxon>Eukaryota</taxon>
        <taxon>Metazoa</taxon>
        <taxon>Ecdysozoa</taxon>
        <taxon>Arthropoda</taxon>
        <taxon>Hexapoda</taxon>
        <taxon>Insecta</taxon>
        <taxon>Pterygota</taxon>
        <taxon>Neoptera</taxon>
        <taxon>Endopterygota</taxon>
        <taxon>Diptera</taxon>
        <taxon>Brachycera</taxon>
        <taxon>Muscomorpha</taxon>
        <taxon>Ephydroidea</taxon>
        <taxon>Drosophilidae</taxon>
        <taxon>Drosophila</taxon>
        <taxon>Hawaiian Drosophila</taxon>
    </lineage>
</organism>